<organism evidence="3 4">
    <name type="scientific">Scheffersomyces stipitis (strain ATCC 58785 / CBS 6054 / NBRC 10063 / NRRL Y-11545)</name>
    <name type="common">Yeast</name>
    <name type="synonym">Pichia stipitis</name>
    <dbReference type="NCBI Taxonomy" id="322104"/>
    <lineage>
        <taxon>Eukaryota</taxon>
        <taxon>Fungi</taxon>
        <taxon>Dikarya</taxon>
        <taxon>Ascomycota</taxon>
        <taxon>Saccharomycotina</taxon>
        <taxon>Pichiomycetes</taxon>
        <taxon>Debaryomycetaceae</taxon>
        <taxon>Scheffersomyces</taxon>
    </lineage>
</organism>
<sequence length="453" mass="48952">MAHPGRPRGRMNKKTQQAQATAQAQAAAQAQAQAAARSQAAAQAHAAAQSRIKEEPGVQLHDEADLISFRADALNRYITNHEYIENATSKMVHTSKIIPPRLYPQLPKRDVSDIADLKPEDIVFGDLQMMKLKQKQLQREILDLKQDTNVYYAKYVPNDSKYNFHSNAVDKLSELQSKMYNQESLQDLENEVDKLSSEYKEQFNQTLHSVPAVKNYSVPVTSIDRSIQVTHAPPNYNPKSITSFININSGTANSAGTGIDVIAASIKAQVPTNGSGLNGGGSELMVGSIGESVANLGPQGALDTGNFNGNMYLNQFENGSSNNDYENNGNMASGFTMAMVNIDSIDNGTNNSSEGVIDSNNRGSNINSVADIQSGADSIHSGAGMGNDQNDDMVDDDMNAFLQDNDGDLDPNSAIVNDDMGGLINFEEDGDDGLMGGSAFDQDFLSQIDHSME</sequence>
<reference evidence="3 4" key="1">
    <citation type="journal article" date="2007" name="Nat. Biotechnol.">
        <title>Genome sequence of the lignocellulose-bioconverting and xylose-fermenting yeast Pichia stipitis.</title>
        <authorList>
            <person name="Jeffries T.W."/>
            <person name="Grigoriev I.V."/>
            <person name="Grimwood J."/>
            <person name="Laplaza J.M."/>
            <person name="Aerts A."/>
            <person name="Salamov A."/>
            <person name="Schmutz J."/>
            <person name="Lindquist E."/>
            <person name="Dehal P."/>
            <person name="Shapiro H."/>
            <person name="Jin Y.S."/>
            <person name="Passoth V."/>
            <person name="Richardson P.M."/>
        </authorList>
    </citation>
    <scope>NUCLEOTIDE SEQUENCE [LARGE SCALE GENOMIC DNA]</scope>
    <source>
        <strain evidence="4">ATCC 58785 / CBS 6054 / NBRC 10063 / NRRL Y-11545</strain>
    </source>
</reference>
<evidence type="ECO:0000313" key="3">
    <source>
        <dbReference type="EMBL" id="ABN65780.2"/>
    </source>
</evidence>
<name>A3LRR7_PICST</name>
<dbReference type="RefSeq" id="XP_001383809.2">
    <property type="nucleotide sequence ID" value="XM_001383772.1"/>
</dbReference>
<dbReference type="GeneID" id="4837834"/>
<feature type="compositionally biased region" description="Low complexity" evidence="2">
    <location>
        <begin position="16"/>
        <end position="39"/>
    </location>
</feature>
<dbReference type="HOGENOM" id="CLU_030189_0_0_1"/>
<evidence type="ECO:0000256" key="2">
    <source>
        <dbReference type="SAM" id="MobiDB-lite"/>
    </source>
</evidence>
<gene>
    <name evidence="3" type="ORF">PICST_30786</name>
</gene>
<dbReference type="AlphaFoldDB" id="A3LRR7"/>
<feature type="coiled-coil region" evidence="1">
    <location>
        <begin position="178"/>
        <end position="205"/>
    </location>
</feature>
<feature type="compositionally biased region" description="Basic residues" evidence="2">
    <location>
        <begin position="1"/>
        <end position="13"/>
    </location>
</feature>
<keyword evidence="1" id="KW-0175">Coiled coil</keyword>
<dbReference type="STRING" id="322104.A3LRR7"/>
<feature type="region of interest" description="Disordered" evidence="2">
    <location>
        <begin position="1"/>
        <end position="39"/>
    </location>
</feature>
<dbReference type="OMA" id="ITNHEYI"/>
<dbReference type="InParanoid" id="A3LRR7"/>
<evidence type="ECO:0000256" key="1">
    <source>
        <dbReference type="SAM" id="Coils"/>
    </source>
</evidence>
<dbReference type="eggNOG" id="ENOG502ST6B">
    <property type="taxonomic scope" value="Eukaryota"/>
</dbReference>
<dbReference type="OrthoDB" id="4093693at2759"/>
<accession>A3LRR7</accession>
<evidence type="ECO:0000313" key="4">
    <source>
        <dbReference type="Proteomes" id="UP000002258"/>
    </source>
</evidence>
<proteinExistence type="predicted"/>
<dbReference type="Proteomes" id="UP000002258">
    <property type="component" value="Chromosome 3"/>
</dbReference>
<dbReference type="KEGG" id="pic:PICST_30786"/>
<keyword evidence="4" id="KW-1185">Reference proteome</keyword>
<protein>
    <submittedName>
        <fullName evidence="3">Uncharacterized protein</fullName>
    </submittedName>
</protein>
<dbReference type="EMBL" id="CP000497">
    <property type="protein sequence ID" value="ABN65780.2"/>
    <property type="molecule type" value="Genomic_DNA"/>
</dbReference>